<protein>
    <submittedName>
        <fullName evidence="2">Alpha/beta hydrolase</fullName>
    </submittedName>
</protein>
<dbReference type="Gene3D" id="3.40.50.1820">
    <property type="entry name" value="alpha/beta hydrolase"/>
    <property type="match status" value="1"/>
</dbReference>
<organism evidence="2 3">
    <name type="scientific">Halorutilus salinus</name>
    <dbReference type="NCBI Taxonomy" id="2487751"/>
    <lineage>
        <taxon>Archaea</taxon>
        <taxon>Methanobacteriati</taxon>
        <taxon>Methanobacteriota</taxon>
        <taxon>Stenosarchaea group</taxon>
        <taxon>Halobacteria</taxon>
        <taxon>Halorutilales</taxon>
        <taxon>Halorutilaceae</taxon>
        <taxon>Halorutilus</taxon>
    </lineage>
</organism>
<evidence type="ECO:0000313" key="2">
    <source>
        <dbReference type="EMBL" id="MCX2819999.1"/>
    </source>
</evidence>
<dbReference type="AlphaFoldDB" id="A0A9Q4C7T9"/>
<accession>A0A9Q4C7T9</accession>
<sequence>MSDTDTARRGYATRSSLYDERGDEDAPAVVFAHGTLMDRTMFDAQAEALADAGGYRTVAYDLRARTEYHAPAYDLEDLVGDAVALLDNAGIESCVYVGMSMGGFVALRLALRYPERVDGVVLIDSMAGTHTEAQRQTYETMVSTLEGSDAVPEPLARTTAQVLFGETTRDDRPELVENWTRRWMSYPPRAVVNEVRSWLHRDDILDRMDEIDVPVLALHGEEDVSIPVERARETVEALPDVRLSVVPEAGHSSNSENPEYTNRELLNFLRARF</sequence>
<proteinExistence type="predicted"/>
<dbReference type="Proteomes" id="UP001149411">
    <property type="component" value="Unassembled WGS sequence"/>
</dbReference>
<gene>
    <name evidence="2" type="ORF">EGH25_11630</name>
</gene>
<dbReference type="GO" id="GO:0016787">
    <property type="term" value="F:hydrolase activity"/>
    <property type="evidence" value="ECO:0007669"/>
    <property type="project" value="UniProtKB-KW"/>
</dbReference>
<keyword evidence="3" id="KW-1185">Reference proteome</keyword>
<dbReference type="RefSeq" id="WP_266088782.1">
    <property type="nucleotide sequence ID" value="NZ_RKLV01000016.1"/>
</dbReference>
<dbReference type="PANTHER" id="PTHR43798">
    <property type="entry name" value="MONOACYLGLYCEROL LIPASE"/>
    <property type="match status" value="1"/>
</dbReference>
<dbReference type="InterPro" id="IPR000073">
    <property type="entry name" value="AB_hydrolase_1"/>
</dbReference>
<evidence type="ECO:0000259" key="1">
    <source>
        <dbReference type="Pfam" id="PF00561"/>
    </source>
</evidence>
<name>A0A9Q4C7T9_9EURY</name>
<feature type="domain" description="AB hydrolase-1" evidence="1">
    <location>
        <begin position="27"/>
        <end position="258"/>
    </location>
</feature>
<reference evidence="2" key="1">
    <citation type="submission" date="2022-09" db="EMBL/GenBank/DDBJ databases">
        <title>Haloadaptaus new haloarchaeum isolated from saline soil.</title>
        <authorList>
            <person name="Duran-Viseras A."/>
            <person name="Sanchez-Porro C."/>
            <person name="Ventosa A."/>
        </authorList>
    </citation>
    <scope>NUCLEOTIDE SEQUENCE</scope>
    <source>
        <strain evidence="2">F3-133</strain>
    </source>
</reference>
<dbReference type="EMBL" id="RKLV01000016">
    <property type="protein sequence ID" value="MCX2819999.1"/>
    <property type="molecule type" value="Genomic_DNA"/>
</dbReference>
<keyword evidence="2" id="KW-0378">Hydrolase</keyword>
<dbReference type="InterPro" id="IPR050266">
    <property type="entry name" value="AB_hydrolase_sf"/>
</dbReference>
<dbReference type="PRINTS" id="PR00111">
    <property type="entry name" value="ABHYDROLASE"/>
</dbReference>
<dbReference type="Pfam" id="PF00561">
    <property type="entry name" value="Abhydrolase_1"/>
    <property type="match status" value="1"/>
</dbReference>
<dbReference type="SUPFAM" id="SSF53474">
    <property type="entry name" value="alpha/beta-Hydrolases"/>
    <property type="match status" value="1"/>
</dbReference>
<comment type="caution">
    <text evidence="2">The sequence shown here is derived from an EMBL/GenBank/DDBJ whole genome shotgun (WGS) entry which is preliminary data.</text>
</comment>
<dbReference type="InterPro" id="IPR029058">
    <property type="entry name" value="AB_hydrolase_fold"/>
</dbReference>
<evidence type="ECO:0000313" key="3">
    <source>
        <dbReference type="Proteomes" id="UP001149411"/>
    </source>
</evidence>